<dbReference type="RefSeq" id="WP_091376125.1">
    <property type="nucleotide sequence ID" value="NZ_FNDV01000006.1"/>
</dbReference>
<gene>
    <name evidence="2" type="ORF">SAMN05192558_106163</name>
</gene>
<evidence type="ECO:0000313" key="3">
    <source>
        <dbReference type="Proteomes" id="UP000199651"/>
    </source>
</evidence>
<accession>A0A1H0PL57</accession>
<dbReference type="STRING" id="504798.SAMN05421871_106289"/>
<dbReference type="OrthoDB" id="3700332at2"/>
<feature type="signal peptide" evidence="1">
    <location>
        <begin position="1"/>
        <end position="28"/>
    </location>
</feature>
<dbReference type="AlphaFoldDB" id="A0A1H0PL57"/>
<keyword evidence="1" id="KW-0732">Signal</keyword>
<organism evidence="2 3">
    <name type="scientific">Actinokineospora alba</name>
    <dbReference type="NCBI Taxonomy" id="504798"/>
    <lineage>
        <taxon>Bacteria</taxon>
        <taxon>Bacillati</taxon>
        <taxon>Actinomycetota</taxon>
        <taxon>Actinomycetes</taxon>
        <taxon>Pseudonocardiales</taxon>
        <taxon>Pseudonocardiaceae</taxon>
        <taxon>Actinokineospora</taxon>
    </lineage>
</organism>
<name>A0A1H0PL57_9PSEU</name>
<proteinExistence type="predicted"/>
<keyword evidence="3" id="KW-1185">Reference proteome</keyword>
<feature type="chain" id="PRO_5011592464" evidence="1">
    <location>
        <begin position="29"/>
        <end position="125"/>
    </location>
</feature>
<sequence>MTNRMRAVTTVLAGTAAAFALAAGTAQAAPANSVFLYTGTSGHCATSGNNGVAGGVFASYTCQAGIAGYSLSVTAKSGSVSGVYINTFPSLADCQGVGNNGKSGGVFTSYHCQNGVAGYSLSVTG</sequence>
<reference evidence="3" key="1">
    <citation type="submission" date="2016-10" db="EMBL/GenBank/DDBJ databases">
        <authorList>
            <person name="Varghese N."/>
            <person name="Submissions S."/>
        </authorList>
    </citation>
    <scope>NUCLEOTIDE SEQUENCE [LARGE SCALE GENOMIC DNA]</scope>
    <source>
        <strain evidence="3">IBRC-M 10655</strain>
    </source>
</reference>
<dbReference type="Proteomes" id="UP000199651">
    <property type="component" value="Unassembled WGS sequence"/>
</dbReference>
<protein>
    <submittedName>
        <fullName evidence="2">Uncharacterized protein</fullName>
    </submittedName>
</protein>
<evidence type="ECO:0000256" key="1">
    <source>
        <dbReference type="SAM" id="SignalP"/>
    </source>
</evidence>
<dbReference type="EMBL" id="FNJB01000006">
    <property type="protein sequence ID" value="SDP05520.1"/>
    <property type="molecule type" value="Genomic_DNA"/>
</dbReference>
<evidence type="ECO:0000313" key="2">
    <source>
        <dbReference type="EMBL" id="SDP05520.1"/>
    </source>
</evidence>